<dbReference type="InterPro" id="IPR050863">
    <property type="entry name" value="CenT-Element_Derived"/>
</dbReference>
<keyword evidence="2" id="KW-0238">DNA-binding</keyword>
<keyword evidence="5" id="KW-1185">Reference proteome</keyword>
<dbReference type="Pfam" id="PF03221">
    <property type="entry name" value="HTH_Tnp_Tc5"/>
    <property type="match status" value="1"/>
</dbReference>
<dbReference type="OrthoDB" id="125347at2759"/>
<dbReference type="InterPro" id="IPR006600">
    <property type="entry name" value="HTH_CenpB_DNA-bd_dom"/>
</dbReference>
<dbReference type="PROSITE" id="PS51253">
    <property type="entry name" value="HTH_CENPB"/>
    <property type="match status" value="1"/>
</dbReference>
<dbReference type="GO" id="GO:0005634">
    <property type="term" value="C:nucleus"/>
    <property type="evidence" value="ECO:0007669"/>
    <property type="project" value="UniProtKB-SubCell"/>
</dbReference>
<dbReference type="SMART" id="SM00674">
    <property type="entry name" value="CENPB"/>
    <property type="match status" value="1"/>
</dbReference>
<organism evidence="4 5">
    <name type="scientific">Eumeta variegata</name>
    <name type="common">Bagworm moth</name>
    <name type="synonym">Eumeta japonica</name>
    <dbReference type="NCBI Taxonomy" id="151549"/>
    <lineage>
        <taxon>Eukaryota</taxon>
        <taxon>Metazoa</taxon>
        <taxon>Ecdysozoa</taxon>
        <taxon>Arthropoda</taxon>
        <taxon>Hexapoda</taxon>
        <taxon>Insecta</taxon>
        <taxon>Pterygota</taxon>
        <taxon>Neoptera</taxon>
        <taxon>Endopterygota</taxon>
        <taxon>Lepidoptera</taxon>
        <taxon>Glossata</taxon>
        <taxon>Ditrysia</taxon>
        <taxon>Tineoidea</taxon>
        <taxon>Psychidae</taxon>
        <taxon>Oiketicinae</taxon>
        <taxon>Eumeta</taxon>
    </lineage>
</organism>
<evidence type="ECO:0000256" key="1">
    <source>
        <dbReference type="ARBA" id="ARBA00004123"/>
    </source>
</evidence>
<evidence type="ECO:0000313" key="4">
    <source>
        <dbReference type="EMBL" id="GBP00270.1"/>
    </source>
</evidence>
<dbReference type="Proteomes" id="UP000299102">
    <property type="component" value="Unassembled WGS sequence"/>
</dbReference>
<protein>
    <submittedName>
        <fullName evidence="4">Tigger transposable element-derived protein 4</fullName>
    </submittedName>
</protein>
<reference evidence="4 5" key="1">
    <citation type="journal article" date="2019" name="Commun. Biol.">
        <title>The bagworm genome reveals a unique fibroin gene that provides high tensile strength.</title>
        <authorList>
            <person name="Kono N."/>
            <person name="Nakamura H."/>
            <person name="Ohtoshi R."/>
            <person name="Tomita M."/>
            <person name="Numata K."/>
            <person name="Arakawa K."/>
        </authorList>
    </citation>
    <scope>NUCLEOTIDE SEQUENCE [LARGE SCALE GENOMIC DNA]</scope>
</reference>
<dbReference type="InterPro" id="IPR009057">
    <property type="entry name" value="Homeodomain-like_sf"/>
</dbReference>
<evidence type="ECO:0000256" key="2">
    <source>
        <dbReference type="ARBA" id="ARBA00023125"/>
    </source>
</evidence>
<dbReference type="STRING" id="151549.A0A4C1SGN0"/>
<gene>
    <name evidence="4" type="primary">TIGD4</name>
    <name evidence="4" type="ORF">EVAR_91894_1</name>
</gene>
<dbReference type="PANTHER" id="PTHR19303:SF73">
    <property type="entry name" value="PROTEIN PDC2"/>
    <property type="match status" value="1"/>
</dbReference>
<name>A0A4C1SGN0_EUMVA</name>
<dbReference type="SUPFAM" id="SSF46689">
    <property type="entry name" value="Homeodomain-like"/>
    <property type="match status" value="2"/>
</dbReference>
<dbReference type="EMBL" id="BGZK01003344">
    <property type="protein sequence ID" value="GBP00270.1"/>
    <property type="molecule type" value="Genomic_DNA"/>
</dbReference>
<dbReference type="AlphaFoldDB" id="A0A4C1SGN0"/>
<dbReference type="PANTHER" id="PTHR19303">
    <property type="entry name" value="TRANSPOSON"/>
    <property type="match status" value="1"/>
</dbReference>
<comment type="caution">
    <text evidence="4">The sequence shown here is derived from an EMBL/GenBank/DDBJ whole genome shotgun (WGS) entry which is preliminary data.</text>
</comment>
<dbReference type="Gene3D" id="1.10.10.60">
    <property type="entry name" value="Homeodomain-like"/>
    <property type="match status" value="2"/>
</dbReference>
<sequence length="144" mass="16590">MSVVKRKLKILSIAEKVEALEAVKSYQKKKNVAEQFGPPRSIRSTILKNESDIMKKIQNGQTLSCKRQRIAEFPGLEECLLKWFEQCRSQNISVSGPLLQEKAEMYSKSLGLANFRNSNGWLEKFKRRHELVFKKFVGKVQVST</sequence>
<evidence type="ECO:0000313" key="5">
    <source>
        <dbReference type="Proteomes" id="UP000299102"/>
    </source>
</evidence>
<comment type="subcellular location">
    <subcellularLocation>
        <location evidence="1">Nucleus</location>
    </subcellularLocation>
</comment>
<accession>A0A4C1SGN0</accession>
<dbReference type="GO" id="GO:0003677">
    <property type="term" value="F:DNA binding"/>
    <property type="evidence" value="ECO:0007669"/>
    <property type="project" value="UniProtKB-KW"/>
</dbReference>
<proteinExistence type="predicted"/>
<evidence type="ECO:0000259" key="3">
    <source>
        <dbReference type="PROSITE" id="PS51253"/>
    </source>
</evidence>
<feature type="domain" description="HTH CENPB-type" evidence="3">
    <location>
        <begin position="64"/>
        <end position="135"/>
    </location>
</feature>